<evidence type="ECO:0000259" key="5">
    <source>
        <dbReference type="Pfam" id="PF02836"/>
    </source>
</evidence>
<evidence type="ECO:0000259" key="7">
    <source>
        <dbReference type="Pfam" id="PF16355"/>
    </source>
</evidence>
<feature type="domain" description="DUF4982" evidence="7">
    <location>
        <begin position="647"/>
        <end position="705"/>
    </location>
</feature>
<evidence type="ECO:0000313" key="9">
    <source>
        <dbReference type="EMBL" id="KAG7438429.1"/>
    </source>
</evidence>
<evidence type="ECO:0000259" key="4">
    <source>
        <dbReference type="Pfam" id="PF00703"/>
    </source>
</evidence>
<dbReference type="InterPro" id="IPR006101">
    <property type="entry name" value="Glyco_hydro_2"/>
</dbReference>
<organism evidence="9 10">
    <name type="scientific">Fusarium oxysporum f. sp. raphani</name>
    <dbReference type="NCBI Taxonomy" id="96318"/>
    <lineage>
        <taxon>Eukaryota</taxon>
        <taxon>Fungi</taxon>
        <taxon>Dikarya</taxon>
        <taxon>Ascomycota</taxon>
        <taxon>Pezizomycotina</taxon>
        <taxon>Sordariomycetes</taxon>
        <taxon>Hypocreomycetidae</taxon>
        <taxon>Hypocreales</taxon>
        <taxon>Nectriaceae</taxon>
        <taxon>Fusarium</taxon>
        <taxon>Fusarium oxysporum species complex</taxon>
    </lineage>
</organism>
<gene>
    <name evidence="9" type="ORF">Forpi1262_v001971</name>
</gene>
<dbReference type="SUPFAM" id="SSF51445">
    <property type="entry name" value="(Trans)glycosidases"/>
    <property type="match status" value="1"/>
</dbReference>
<dbReference type="Gene3D" id="3.20.20.80">
    <property type="entry name" value="Glycosidases"/>
    <property type="match status" value="1"/>
</dbReference>
<dbReference type="InterPro" id="IPR013783">
    <property type="entry name" value="Ig-like_fold"/>
</dbReference>
<dbReference type="InterPro" id="IPR040605">
    <property type="entry name" value="Glyco_hydro2_dom5"/>
</dbReference>
<name>A0A8J5QCR3_FUSOX</name>
<dbReference type="EMBL" id="JAELUR010000001">
    <property type="protein sequence ID" value="KAG7438429.1"/>
    <property type="molecule type" value="Genomic_DNA"/>
</dbReference>
<feature type="domain" description="Glycosyl hydrolases family 2 sugar binding" evidence="6">
    <location>
        <begin position="76"/>
        <end position="203"/>
    </location>
</feature>
<evidence type="ECO:0000313" key="10">
    <source>
        <dbReference type="Proteomes" id="UP000693942"/>
    </source>
</evidence>
<feature type="domain" description="Glycoside hydrolase family 2 immunoglobulin-like beta-sandwich" evidence="4">
    <location>
        <begin position="213"/>
        <end position="323"/>
    </location>
</feature>
<evidence type="ECO:0000256" key="1">
    <source>
        <dbReference type="ARBA" id="ARBA00007401"/>
    </source>
</evidence>
<reference evidence="9" key="1">
    <citation type="submission" date="2021-04" db="EMBL/GenBank/DDBJ databases">
        <title>First draft genome resource for Brassicaceae pathogens Fusarium oxysporum f. sp. raphani and Fusarium oxysporum f. sp. rapae.</title>
        <authorList>
            <person name="Asai S."/>
        </authorList>
    </citation>
    <scope>NUCLEOTIDE SEQUENCE</scope>
    <source>
        <strain evidence="9">Tf1262</strain>
    </source>
</reference>
<dbReference type="PANTHER" id="PTHR42732">
    <property type="entry name" value="BETA-GALACTOSIDASE"/>
    <property type="match status" value="1"/>
</dbReference>
<dbReference type="InterPro" id="IPR017853">
    <property type="entry name" value="GH"/>
</dbReference>
<evidence type="ECO:0000259" key="6">
    <source>
        <dbReference type="Pfam" id="PF02837"/>
    </source>
</evidence>
<evidence type="ECO:0000259" key="8">
    <source>
        <dbReference type="Pfam" id="PF18565"/>
    </source>
</evidence>
<feature type="domain" description="Glycoside hydrolase family 2 catalytic" evidence="5">
    <location>
        <begin position="329"/>
        <end position="404"/>
    </location>
</feature>
<dbReference type="Pfam" id="PF02836">
    <property type="entry name" value="Glyco_hydro_2_C"/>
    <property type="match status" value="2"/>
</dbReference>
<dbReference type="AlphaFoldDB" id="A0A8J5QCR3"/>
<dbReference type="Gene3D" id="2.60.120.260">
    <property type="entry name" value="Galactose-binding domain-like"/>
    <property type="match status" value="1"/>
</dbReference>
<protein>
    <submittedName>
        <fullName evidence="9">Beta-galactosidase BoGH2A</fullName>
    </submittedName>
</protein>
<dbReference type="InterPro" id="IPR006103">
    <property type="entry name" value="Glyco_hydro_2_cat"/>
</dbReference>
<dbReference type="InterPro" id="IPR036156">
    <property type="entry name" value="Beta-gal/glucu_dom_sf"/>
</dbReference>
<dbReference type="InterPro" id="IPR006102">
    <property type="entry name" value="Ig-like_GH2"/>
</dbReference>
<dbReference type="Gene3D" id="2.60.40.10">
    <property type="entry name" value="Immunoglobulins"/>
    <property type="match status" value="3"/>
</dbReference>
<dbReference type="GO" id="GO:0004553">
    <property type="term" value="F:hydrolase activity, hydrolyzing O-glycosyl compounds"/>
    <property type="evidence" value="ECO:0007669"/>
    <property type="project" value="InterPro"/>
</dbReference>
<dbReference type="Pfam" id="PF18565">
    <property type="entry name" value="Glyco_hydro2_C5"/>
    <property type="match status" value="1"/>
</dbReference>
<dbReference type="GO" id="GO:0005975">
    <property type="term" value="P:carbohydrate metabolic process"/>
    <property type="evidence" value="ECO:0007669"/>
    <property type="project" value="InterPro"/>
</dbReference>
<evidence type="ECO:0000256" key="3">
    <source>
        <dbReference type="ARBA" id="ARBA00023295"/>
    </source>
</evidence>
<dbReference type="SUPFAM" id="SSF49303">
    <property type="entry name" value="beta-Galactosidase/glucuronidase domain"/>
    <property type="match status" value="1"/>
</dbReference>
<dbReference type="InterPro" id="IPR032311">
    <property type="entry name" value="DUF4982"/>
</dbReference>
<dbReference type="Pfam" id="PF16355">
    <property type="entry name" value="DUF4982"/>
    <property type="match status" value="1"/>
</dbReference>
<dbReference type="InterPro" id="IPR008979">
    <property type="entry name" value="Galactose-bd-like_sf"/>
</dbReference>
<keyword evidence="3" id="KW-0326">Glycosidase</keyword>
<proteinExistence type="inferred from homology"/>
<dbReference type="Proteomes" id="UP000693942">
    <property type="component" value="Unassembled WGS sequence"/>
</dbReference>
<dbReference type="PRINTS" id="PR00132">
    <property type="entry name" value="GLHYDRLASE2"/>
</dbReference>
<dbReference type="Pfam" id="PF00703">
    <property type="entry name" value="Glyco_hydro_2"/>
    <property type="match status" value="1"/>
</dbReference>
<feature type="domain" description="Glycoside hydrolase family 2 catalytic" evidence="5">
    <location>
        <begin position="408"/>
        <end position="481"/>
    </location>
</feature>
<dbReference type="SUPFAM" id="SSF49785">
    <property type="entry name" value="Galactose-binding domain-like"/>
    <property type="match status" value="1"/>
</dbReference>
<keyword evidence="2" id="KW-0378">Hydrolase</keyword>
<dbReference type="InterPro" id="IPR023232">
    <property type="entry name" value="Glyco_hydro_2_AS"/>
</dbReference>
<evidence type="ECO:0000256" key="2">
    <source>
        <dbReference type="ARBA" id="ARBA00022801"/>
    </source>
</evidence>
<comment type="similarity">
    <text evidence="1">Belongs to the glycosyl hydrolase 2 family.</text>
</comment>
<comment type="caution">
    <text evidence="9">The sequence shown here is derived from an EMBL/GenBank/DDBJ whole genome shotgun (WGS) entry which is preliminary data.</text>
</comment>
<dbReference type="Pfam" id="PF02837">
    <property type="entry name" value="Glyco_hydro_2_N"/>
    <property type="match status" value="1"/>
</dbReference>
<dbReference type="PANTHER" id="PTHR42732:SF1">
    <property type="entry name" value="BETA-MANNOSIDASE"/>
    <property type="match status" value="1"/>
</dbReference>
<feature type="domain" description="Glycoside hydrolase family 2" evidence="8">
    <location>
        <begin position="718"/>
        <end position="820"/>
    </location>
</feature>
<sequence>MTRTRTNFDKGWQLHVGNNLDSARKLMAKAGTTNGWSDLTNEELEAAGLKQTIAESMGPYFQVIKARPSSQDADWRAVNLPHDWRFEQKPSPDHPEAADYPRTWQGFFPTGVAYYRKLFELQRSELGERCSITFGGIAGYSDIWLNGFWLGQQSTSYSPVTFDVTELLRFGSDGPNVMLVQTDTREPEGWWYEGGGIYRHVWLDTHSNVHAVVDGLYIRTPVATAEKAVVKAEVQVVNDTSHSQNVGAYFIVEDDEGREIVRTDPNSMASISIRNSTTISGEMELPNPKLWTLGSGGLYRMTAVVTSSQGSVLDQVSSTFGVRTIEWVDDGIKVNGKWTKIYGANIHQDWAVYGIGLPDRLIEHKIDLCIEMGVNAIRSAHHAPTPELVDYADRRGVLLLLESRAFSTTPASIQQLQSLVRRFRNRPSVLMWSIENEEMDFQGTNVGRAILSRLVGEIKALDPDRPTTFGGVLAFEDASYYSLTDIVGMHYRAFFGVLDETIQYVPDRPHVLDEEGLYASTRGVYHYNKENAHAGSLSHLGEVMMDAPNPAANAALMPPNFNITGNIASTLTKCFTCPKVSGCFVWTALDYLGEPTPLRWPATTSSYGARDLCGLPKDYYWLLRSLMRSEEPLVHAFPHWTWPGREGERLPYRAYTNCDSVEFFVNGVSVAHVAVSESLVIVDDGLEYQPGQLVARGFRNGQAVAEHAQVTAGQPACLSLTTDRYTLSASEDDVALIRVAVTDKDGNLIPDAENAIELHVQGQGRLVGVHNGDPSTDNYKCYSKTKAFNGYMVAYVGSSNTLGEIAVTASAEGLSTGTITLSVSDNELQHLVHAVLDEAENKEFGLHTRLLR</sequence>
<dbReference type="InterPro" id="IPR051913">
    <property type="entry name" value="GH2_Domain-Containing"/>
</dbReference>
<dbReference type="PROSITE" id="PS00608">
    <property type="entry name" value="GLYCOSYL_HYDROL_F2_2"/>
    <property type="match status" value="1"/>
</dbReference>
<dbReference type="InterPro" id="IPR006104">
    <property type="entry name" value="Glyco_hydro_2_N"/>
</dbReference>
<accession>A0A8J5QCR3</accession>